<sequence length="121" mass="13425">MAKHLLPLLNHILVEKVIPPSKTNARTLLPKKATKFCLSQGTSKWKLTRRTRERAQPQEYQREDDAITWGEDSITWGLGLKTQASFLAASSEDCGVPTTSSSGALGDAIKEKKPMIEPLKH</sequence>
<feature type="region of interest" description="Disordered" evidence="1">
    <location>
        <begin position="92"/>
        <end position="121"/>
    </location>
</feature>
<dbReference type="Proteomes" id="UP000237347">
    <property type="component" value="Unassembled WGS sequence"/>
</dbReference>
<comment type="caution">
    <text evidence="2">The sequence shown here is derived from an EMBL/GenBank/DDBJ whole genome shotgun (WGS) entry which is preliminary data.</text>
</comment>
<evidence type="ECO:0000256" key="1">
    <source>
        <dbReference type="SAM" id="MobiDB-lite"/>
    </source>
</evidence>
<reference evidence="2 3" key="1">
    <citation type="journal article" date="2018" name="Sci. Data">
        <title>The draft genome sequence of cork oak.</title>
        <authorList>
            <person name="Ramos A.M."/>
            <person name="Usie A."/>
            <person name="Barbosa P."/>
            <person name="Barros P.M."/>
            <person name="Capote T."/>
            <person name="Chaves I."/>
            <person name="Simoes F."/>
            <person name="Abreu I."/>
            <person name="Carrasquinho I."/>
            <person name="Faro C."/>
            <person name="Guimaraes J.B."/>
            <person name="Mendonca D."/>
            <person name="Nobrega F."/>
            <person name="Rodrigues L."/>
            <person name="Saibo N.J.M."/>
            <person name="Varela M.C."/>
            <person name="Egas C."/>
            <person name="Matos J."/>
            <person name="Miguel C.M."/>
            <person name="Oliveira M.M."/>
            <person name="Ricardo C.P."/>
            <person name="Goncalves S."/>
        </authorList>
    </citation>
    <scope>NUCLEOTIDE SEQUENCE [LARGE SCALE GENOMIC DNA]</scope>
    <source>
        <strain evidence="3">cv. HL8</strain>
    </source>
</reference>
<keyword evidence="3" id="KW-1185">Reference proteome</keyword>
<proteinExistence type="predicted"/>
<accession>A0AAW0JRN5</accession>
<evidence type="ECO:0000313" key="2">
    <source>
        <dbReference type="EMBL" id="KAK7828836.1"/>
    </source>
</evidence>
<protein>
    <submittedName>
        <fullName evidence="2">Uncharacterized protein</fullName>
    </submittedName>
</protein>
<dbReference type="EMBL" id="PKMF04000494">
    <property type="protein sequence ID" value="KAK7828836.1"/>
    <property type="molecule type" value="Genomic_DNA"/>
</dbReference>
<organism evidence="2 3">
    <name type="scientific">Quercus suber</name>
    <name type="common">Cork oak</name>
    <dbReference type="NCBI Taxonomy" id="58331"/>
    <lineage>
        <taxon>Eukaryota</taxon>
        <taxon>Viridiplantae</taxon>
        <taxon>Streptophyta</taxon>
        <taxon>Embryophyta</taxon>
        <taxon>Tracheophyta</taxon>
        <taxon>Spermatophyta</taxon>
        <taxon>Magnoliopsida</taxon>
        <taxon>eudicotyledons</taxon>
        <taxon>Gunneridae</taxon>
        <taxon>Pentapetalae</taxon>
        <taxon>rosids</taxon>
        <taxon>fabids</taxon>
        <taxon>Fagales</taxon>
        <taxon>Fagaceae</taxon>
        <taxon>Quercus</taxon>
    </lineage>
</organism>
<dbReference type="AlphaFoldDB" id="A0AAW0JRN5"/>
<name>A0AAW0JRN5_QUESU</name>
<gene>
    <name evidence="2" type="ORF">CFP56_029910</name>
</gene>
<feature type="compositionally biased region" description="Basic and acidic residues" evidence="1">
    <location>
        <begin position="108"/>
        <end position="121"/>
    </location>
</feature>
<evidence type="ECO:0000313" key="3">
    <source>
        <dbReference type="Proteomes" id="UP000237347"/>
    </source>
</evidence>